<keyword evidence="3" id="KW-1185">Reference proteome</keyword>
<feature type="transmembrane region" description="Helical" evidence="1">
    <location>
        <begin position="60"/>
        <end position="85"/>
    </location>
</feature>
<evidence type="ECO:0000313" key="3">
    <source>
        <dbReference type="Proteomes" id="UP001221142"/>
    </source>
</evidence>
<evidence type="ECO:0000256" key="1">
    <source>
        <dbReference type="SAM" id="Phobius"/>
    </source>
</evidence>
<feature type="transmembrane region" description="Helical" evidence="1">
    <location>
        <begin position="130"/>
        <end position="154"/>
    </location>
</feature>
<feature type="transmembrane region" description="Helical" evidence="1">
    <location>
        <begin position="21"/>
        <end position="48"/>
    </location>
</feature>
<proteinExistence type="predicted"/>
<feature type="transmembrane region" description="Helical" evidence="1">
    <location>
        <begin position="215"/>
        <end position="235"/>
    </location>
</feature>
<feature type="transmembrane region" description="Helical" evidence="1">
    <location>
        <begin position="174"/>
        <end position="194"/>
    </location>
</feature>
<accession>A0AAD7BP68</accession>
<dbReference type="Proteomes" id="UP001221142">
    <property type="component" value="Unassembled WGS sequence"/>
</dbReference>
<reference evidence="2" key="1">
    <citation type="submission" date="2023-03" db="EMBL/GenBank/DDBJ databases">
        <title>Massive genome expansion in bonnet fungi (Mycena s.s.) driven by repeated elements and novel gene families across ecological guilds.</title>
        <authorList>
            <consortium name="Lawrence Berkeley National Laboratory"/>
            <person name="Harder C.B."/>
            <person name="Miyauchi S."/>
            <person name="Viragh M."/>
            <person name="Kuo A."/>
            <person name="Thoen E."/>
            <person name="Andreopoulos B."/>
            <person name="Lu D."/>
            <person name="Skrede I."/>
            <person name="Drula E."/>
            <person name="Henrissat B."/>
            <person name="Morin E."/>
            <person name="Kohler A."/>
            <person name="Barry K."/>
            <person name="LaButti K."/>
            <person name="Morin E."/>
            <person name="Salamov A."/>
            <person name="Lipzen A."/>
            <person name="Mereny Z."/>
            <person name="Hegedus B."/>
            <person name="Baldrian P."/>
            <person name="Stursova M."/>
            <person name="Weitz H."/>
            <person name="Taylor A."/>
            <person name="Grigoriev I.V."/>
            <person name="Nagy L.G."/>
            <person name="Martin F."/>
            <person name="Kauserud H."/>
        </authorList>
    </citation>
    <scope>NUCLEOTIDE SEQUENCE</scope>
    <source>
        <strain evidence="2">9284</strain>
    </source>
</reference>
<comment type="caution">
    <text evidence="2">The sequence shown here is derived from an EMBL/GenBank/DDBJ whole genome shotgun (WGS) entry which is preliminary data.</text>
</comment>
<sequence>MRRAIAQGPGLDGQDIYALKILLLEITAAAVTYGLFLCLGIITSYTLIGRGLRKERARQALLGIILIMLIGATAHLALNLAWMIVQLSSLAAEYVDRTMLLKRLGLAQTWIRSDIIVVWRAWVIWPNNRIVHAGLLVCLLATGATSLTLAVFNFNSQLRHIHYQTLEENFLGTFPLLITNFASTTLISYKLWYYRQNIKKYLNCAGGSNTKVESVLVLLMESGCLYLVFWVLLMIGDFGYYGPDFEFEWFQPNISSLYPTVIVFMVSRQMMMSEELISVGPNLSTSLNPSTDLEEMILFTSRSAISTGRSLRSELGVYDVSAAGPGKE</sequence>
<evidence type="ECO:0000313" key="2">
    <source>
        <dbReference type="EMBL" id="KAJ7626836.1"/>
    </source>
</evidence>
<keyword evidence="1" id="KW-1133">Transmembrane helix</keyword>
<dbReference type="EMBL" id="JARKIF010000011">
    <property type="protein sequence ID" value="KAJ7626836.1"/>
    <property type="molecule type" value="Genomic_DNA"/>
</dbReference>
<dbReference type="AlphaFoldDB" id="A0AAD7BP68"/>
<name>A0AAD7BP68_9AGAR</name>
<organism evidence="2 3">
    <name type="scientific">Roridomyces roridus</name>
    <dbReference type="NCBI Taxonomy" id="1738132"/>
    <lineage>
        <taxon>Eukaryota</taxon>
        <taxon>Fungi</taxon>
        <taxon>Dikarya</taxon>
        <taxon>Basidiomycota</taxon>
        <taxon>Agaricomycotina</taxon>
        <taxon>Agaricomycetes</taxon>
        <taxon>Agaricomycetidae</taxon>
        <taxon>Agaricales</taxon>
        <taxon>Marasmiineae</taxon>
        <taxon>Mycenaceae</taxon>
        <taxon>Roridomyces</taxon>
    </lineage>
</organism>
<gene>
    <name evidence="2" type="ORF">FB45DRAFT_1081655</name>
</gene>
<protein>
    <submittedName>
        <fullName evidence="2">Uncharacterized protein</fullName>
    </submittedName>
</protein>
<keyword evidence="1" id="KW-0812">Transmembrane</keyword>
<feature type="transmembrane region" description="Helical" evidence="1">
    <location>
        <begin position="105"/>
        <end position="123"/>
    </location>
</feature>
<keyword evidence="1" id="KW-0472">Membrane</keyword>
<feature type="transmembrane region" description="Helical" evidence="1">
    <location>
        <begin position="247"/>
        <end position="266"/>
    </location>
</feature>